<dbReference type="EMBL" id="BPLR01012701">
    <property type="protein sequence ID" value="GIY55942.1"/>
    <property type="molecule type" value="Genomic_DNA"/>
</dbReference>
<evidence type="ECO:0000313" key="2">
    <source>
        <dbReference type="Proteomes" id="UP001054945"/>
    </source>
</evidence>
<dbReference type="AlphaFoldDB" id="A0AAV4UDV8"/>
<dbReference type="Proteomes" id="UP001054945">
    <property type="component" value="Unassembled WGS sequence"/>
</dbReference>
<evidence type="ECO:0000313" key="1">
    <source>
        <dbReference type="EMBL" id="GIY55942.1"/>
    </source>
</evidence>
<accession>A0AAV4UDV8</accession>
<protein>
    <submittedName>
        <fullName evidence="1">Uncharacterized protein</fullName>
    </submittedName>
</protein>
<sequence length="70" mass="7951">MTKHHYPPKAEKQTNRYRKDVCGSKEVLPYVTHAREGGRTRTRPGSIFIRISWPFKTTGVPAAIHCLSDA</sequence>
<gene>
    <name evidence="1" type="ORF">CEXT_660661</name>
</gene>
<comment type="caution">
    <text evidence="1">The sequence shown here is derived from an EMBL/GenBank/DDBJ whole genome shotgun (WGS) entry which is preliminary data.</text>
</comment>
<keyword evidence="2" id="KW-1185">Reference proteome</keyword>
<organism evidence="1 2">
    <name type="scientific">Caerostris extrusa</name>
    <name type="common">Bark spider</name>
    <name type="synonym">Caerostris bankana</name>
    <dbReference type="NCBI Taxonomy" id="172846"/>
    <lineage>
        <taxon>Eukaryota</taxon>
        <taxon>Metazoa</taxon>
        <taxon>Ecdysozoa</taxon>
        <taxon>Arthropoda</taxon>
        <taxon>Chelicerata</taxon>
        <taxon>Arachnida</taxon>
        <taxon>Araneae</taxon>
        <taxon>Araneomorphae</taxon>
        <taxon>Entelegynae</taxon>
        <taxon>Araneoidea</taxon>
        <taxon>Araneidae</taxon>
        <taxon>Caerostris</taxon>
    </lineage>
</organism>
<reference evidence="1 2" key="1">
    <citation type="submission" date="2021-06" db="EMBL/GenBank/DDBJ databases">
        <title>Caerostris extrusa draft genome.</title>
        <authorList>
            <person name="Kono N."/>
            <person name="Arakawa K."/>
        </authorList>
    </citation>
    <scope>NUCLEOTIDE SEQUENCE [LARGE SCALE GENOMIC DNA]</scope>
</reference>
<proteinExistence type="predicted"/>
<name>A0AAV4UDV8_CAEEX</name>